<gene>
    <name evidence="2" type="ORF">MELLADRAFT_85835</name>
</gene>
<dbReference type="VEuPathDB" id="FungiDB:MELLADRAFT_85835"/>
<sequence>MEFTGTIATPTSAYPSFHPFDQSKLFHSDIPSPPPYPSLLSTTQAQAHCHTSVPSHHSSGCLHSDPSSPSPIIQPAVTGAFINQHHQNQHLAGNAYEVSSEEDLPRWETSPRSPFSSDSSIHLHQLPASALLPSAVTSSPGILTYEYSYPASIYHHPNSTTASYHPHSLPPPTPPAPAPLNVLPGSSSSSVSWGTSHATHPSSIASAPIGHPDPRSRSWSPDSYERASNIHHLELKRPRTDPDLFNYAGPPLSTSEPFLLPYEGSYPAASLSKHRSSGASRRLVEAQFDSPTVITSLKKKKREVREASATCGRCGRMMGRLTLRGSAEEMVVSGGYEIVQTCRECQGISGTAVSGGVERQVHIPFGGCTTFTVQIPTSTTMRKRNRRTDDVTAPTTCDCCGRQLGVGGIVARNGRSAIQFAVEVVCVGCVERYRRCTDCGGGGGSRLGVGKWRCKELFSDGRRTCVLSHQRQGGNGAGEIRNVVWSVGQIDLDEVIEQVKELVKHSLYAALATPEMLESGVARVTKFDDINTMYLNGWKRIECMMKNDVEAREGRRRYVGLRWSKPHPRKGPKRQTLPVPVSEEPKKRTLVEPGKELTGFVLAEWDMEKGTMFIAVAMPWQSGDALESTSCLSHETLLVARADRAELIQRLVGSGQMTNEEAIERLPPIEHL</sequence>
<protein>
    <submittedName>
        <fullName evidence="2">Uncharacterized protein</fullName>
    </submittedName>
</protein>
<evidence type="ECO:0000256" key="1">
    <source>
        <dbReference type="SAM" id="MobiDB-lite"/>
    </source>
</evidence>
<evidence type="ECO:0000313" key="3">
    <source>
        <dbReference type="Proteomes" id="UP000001072"/>
    </source>
</evidence>
<feature type="compositionally biased region" description="Polar residues" evidence="1">
    <location>
        <begin position="193"/>
        <end position="205"/>
    </location>
</feature>
<dbReference type="STRING" id="747676.F4RJY3"/>
<dbReference type="EMBL" id="GL883104">
    <property type="protein sequence ID" value="EGG07391.1"/>
    <property type="molecule type" value="Genomic_DNA"/>
</dbReference>
<name>F4RJY3_MELLP</name>
<feature type="compositionally biased region" description="Pro residues" evidence="1">
    <location>
        <begin position="168"/>
        <end position="178"/>
    </location>
</feature>
<dbReference type="AlphaFoldDB" id="F4RJY3"/>
<keyword evidence="3" id="KW-1185">Reference proteome</keyword>
<dbReference type="RefSeq" id="XP_007409298.1">
    <property type="nucleotide sequence ID" value="XM_007409236.1"/>
</dbReference>
<dbReference type="eggNOG" id="ENOG502RY1H">
    <property type="taxonomic scope" value="Eukaryota"/>
</dbReference>
<dbReference type="HOGENOM" id="CLU_408858_0_0_1"/>
<feature type="compositionally biased region" description="Low complexity" evidence="1">
    <location>
        <begin position="179"/>
        <end position="192"/>
    </location>
</feature>
<accession>F4RJY3</accession>
<dbReference type="KEGG" id="mlr:MELLADRAFT_85835"/>
<organism evidence="3">
    <name type="scientific">Melampsora larici-populina (strain 98AG31 / pathotype 3-4-7)</name>
    <name type="common">Poplar leaf rust fungus</name>
    <dbReference type="NCBI Taxonomy" id="747676"/>
    <lineage>
        <taxon>Eukaryota</taxon>
        <taxon>Fungi</taxon>
        <taxon>Dikarya</taxon>
        <taxon>Basidiomycota</taxon>
        <taxon>Pucciniomycotina</taxon>
        <taxon>Pucciniomycetes</taxon>
        <taxon>Pucciniales</taxon>
        <taxon>Melampsoraceae</taxon>
        <taxon>Melampsora</taxon>
    </lineage>
</organism>
<dbReference type="Proteomes" id="UP000001072">
    <property type="component" value="Unassembled WGS sequence"/>
</dbReference>
<feature type="region of interest" description="Disordered" evidence="1">
    <location>
        <begin position="563"/>
        <end position="585"/>
    </location>
</feature>
<feature type="compositionally biased region" description="Basic residues" evidence="1">
    <location>
        <begin position="563"/>
        <end position="573"/>
    </location>
</feature>
<reference evidence="3" key="1">
    <citation type="journal article" date="2011" name="Proc. Natl. Acad. Sci. U.S.A.">
        <title>Obligate biotrophy features unraveled by the genomic analysis of rust fungi.</title>
        <authorList>
            <person name="Duplessis S."/>
            <person name="Cuomo C.A."/>
            <person name="Lin Y.-C."/>
            <person name="Aerts A."/>
            <person name="Tisserant E."/>
            <person name="Veneault-Fourrey C."/>
            <person name="Joly D.L."/>
            <person name="Hacquard S."/>
            <person name="Amselem J."/>
            <person name="Cantarel B.L."/>
            <person name="Chiu R."/>
            <person name="Coutinho P.M."/>
            <person name="Feau N."/>
            <person name="Field M."/>
            <person name="Frey P."/>
            <person name="Gelhaye E."/>
            <person name="Goldberg J."/>
            <person name="Grabherr M.G."/>
            <person name="Kodira C.D."/>
            <person name="Kohler A."/>
            <person name="Kuees U."/>
            <person name="Lindquist E.A."/>
            <person name="Lucas S.M."/>
            <person name="Mago R."/>
            <person name="Mauceli E."/>
            <person name="Morin E."/>
            <person name="Murat C."/>
            <person name="Pangilinan J.L."/>
            <person name="Park R."/>
            <person name="Pearson M."/>
            <person name="Quesneville H."/>
            <person name="Rouhier N."/>
            <person name="Sakthikumar S."/>
            <person name="Salamov A.A."/>
            <person name="Schmutz J."/>
            <person name="Selles B."/>
            <person name="Shapiro H."/>
            <person name="Tanguay P."/>
            <person name="Tuskan G.A."/>
            <person name="Henrissat B."/>
            <person name="Van de Peer Y."/>
            <person name="Rouze P."/>
            <person name="Ellis J.G."/>
            <person name="Dodds P.N."/>
            <person name="Schein J.E."/>
            <person name="Zhong S."/>
            <person name="Hamelin R.C."/>
            <person name="Grigoriev I.V."/>
            <person name="Szabo L.J."/>
            <person name="Martin F."/>
        </authorList>
    </citation>
    <scope>NUCLEOTIDE SEQUENCE [LARGE SCALE GENOMIC DNA]</scope>
    <source>
        <strain evidence="3">98AG31 / pathotype 3-4-7</strain>
    </source>
</reference>
<dbReference type="OrthoDB" id="2129662at2759"/>
<dbReference type="GeneID" id="18933972"/>
<evidence type="ECO:0000313" key="2">
    <source>
        <dbReference type="EMBL" id="EGG07391.1"/>
    </source>
</evidence>
<feature type="compositionally biased region" description="Low complexity" evidence="1">
    <location>
        <begin position="64"/>
        <end position="74"/>
    </location>
</feature>
<dbReference type="InParanoid" id="F4RJY3"/>
<feature type="region of interest" description="Disordered" evidence="1">
    <location>
        <begin position="161"/>
        <end position="223"/>
    </location>
</feature>
<proteinExistence type="predicted"/>
<feature type="region of interest" description="Disordered" evidence="1">
    <location>
        <begin position="50"/>
        <end position="74"/>
    </location>
</feature>